<dbReference type="EMBL" id="JANBUJ010001170">
    <property type="protein sequence ID" value="KAJ2768457.1"/>
    <property type="molecule type" value="Genomic_DNA"/>
</dbReference>
<organism evidence="1 2">
    <name type="scientific">Coemansia nantahalensis</name>
    <dbReference type="NCBI Taxonomy" id="2789366"/>
    <lineage>
        <taxon>Eukaryota</taxon>
        <taxon>Fungi</taxon>
        <taxon>Fungi incertae sedis</taxon>
        <taxon>Zoopagomycota</taxon>
        <taxon>Kickxellomycotina</taxon>
        <taxon>Kickxellomycetes</taxon>
        <taxon>Kickxellales</taxon>
        <taxon>Kickxellaceae</taxon>
        <taxon>Coemansia</taxon>
    </lineage>
</organism>
<gene>
    <name evidence="1" type="ORF">IWQ57_003526</name>
</gene>
<proteinExistence type="predicted"/>
<comment type="caution">
    <text evidence="1">The sequence shown here is derived from an EMBL/GenBank/DDBJ whole genome shotgun (WGS) entry which is preliminary data.</text>
</comment>
<protein>
    <submittedName>
        <fullName evidence="1">Uncharacterized protein</fullName>
    </submittedName>
</protein>
<feature type="non-terminal residue" evidence="1">
    <location>
        <position position="1049"/>
    </location>
</feature>
<name>A0ACC1JWG3_9FUNG</name>
<reference evidence="1" key="1">
    <citation type="submission" date="2022-07" db="EMBL/GenBank/DDBJ databases">
        <title>Phylogenomic reconstructions and comparative analyses of Kickxellomycotina fungi.</title>
        <authorList>
            <person name="Reynolds N.K."/>
            <person name="Stajich J.E."/>
            <person name="Barry K."/>
            <person name="Grigoriev I.V."/>
            <person name="Crous P."/>
            <person name="Smith M.E."/>
        </authorList>
    </citation>
    <scope>NUCLEOTIDE SEQUENCE</scope>
    <source>
        <strain evidence="1">CBS 109366</strain>
    </source>
</reference>
<evidence type="ECO:0000313" key="1">
    <source>
        <dbReference type="EMBL" id="KAJ2768457.1"/>
    </source>
</evidence>
<evidence type="ECO:0000313" key="2">
    <source>
        <dbReference type="Proteomes" id="UP001140234"/>
    </source>
</evidence>
<keyword evidence="2" id="KW-1185">Reference proteome</keyword>
<dbReference type="Proteomes" id="UP001140234">
    <property type="component" value="Unassembled WGS sequence"/>
</dbReference>
<sequence>MLPRTITFSSGNDGGRQPGAAATGTDETPTADYYSPALSDKETKLAITDEKQGDDASGKNIDITEHLLTADEVCDKYSVQINEARPQDSFGLSADRAAQLLAANGPNSLTPPKKRSPLVRFLLCLASLFNLMLVVSGILMFVVLAIDYDANTTSLYMGPILIGVAFLNAGVEWYQQHKSENTLAALLQMIPPKTHVIRERRLESIQSADLVVGDVVFLRMGDKVPADCYVFAGTDLKVDNSSLTGESEPQERAPGNTMQNPLEATNLVFNSSLVISGQGYAIVVRTGDRTVLGQIAEMAAAEVKGSSPLNREINVFVRIITTVAMITAVSFFTAGMVLYNDFAFAINFAIGTLVAWVPEGLPTTVTMLLTIAAKRMAAENVLVKNLQGVETLGAITLLATDKTGTLTRNQMTVTNVWANGVMYTATRAHGDMGEPMADVDACGVREILYTATLCSSVKFDRTDVPFDRRELLGDATESGLVRLAAARLGDAFDELAERHAKVFEVPFNSANKWMLSIHRLAHADGPLTLLIKGAPERILRLCSTILDGGRAVALDDGHRARYDEIYEHMASRGHRVLAFAQLQLGGAQFPADFGFDKRSANYPTDGYTFVGLASLEDPPKHGVREAVGRCRGAGIQVMMVTGDHPLTAEAIGRKINLVLGETRSGVAARTGRAVEDVGEDEYDAVVIHGEQLAAMTDDDWERVFQKPEVIFARTSPKNKLEIVMRAQSLGHICGVTGDGVNDAPALKCADLGIAMNNSGSDVSKEAAAMVLLDDNFASIVKGIEEGRLIFANLKKSIRYTVAHSVPEVIPQILYIIVPLPTILTAIMILVIDLGFELMCALTYAWEPPESSTGLMKLQPRRPVTPRSIAQLRARRLRHPPPPVDPRTGKPAQPGRAGRALAAARAPFTRVWWQDLLERREGEVLVDRELLSWSYLEAGILECLGSLLVFFVVLYKKGISPTQAREMARASSSLYFSKDSPPYTYNGRTLSGEDQFYALNDARSSLMFAIFIMQMFNLFICKARLRLPFGRFMFRNVRTFYGIAGGVALL</sequence>
<accession>A0ACC1JWG3</accession>